<evidence type="ECO:0000256" key="8">
    <source>
        <dbReference type="ARBA" id="ARBA00023004"/>
    </source>
</evidence>
<protein>
    <submittedName>
        <fullName evidence="19">TonB-dependent siderophore receptor</fullName>
    </submittedName>
</protein>
<dbReference type="InterPro" id="IPR012910">
    <property type="entry name" value="Plug_dom"/>
</dbReference>
<keyword evidence="20" id="KW-1185">Reference proteome</keyword>
<dbReference type="Gene3D" id="2.40.170.20">
    <property type="entry name" value="TonB-dependent receptor, beta-barrel domain"/>
    <property type="match status" value="1"/>
</dbReference>
<dbReference type="InterPro" id="IPR010105">
    <property type="entry name" value="TonB_sidphr_rcpt"/>
</dbReference>
<keyword evidence="5" id="KW-0410">Iron transport</keyword>
<dbReference type="InterPro" id="IPR000531">
    <property type="entry name" value="Beta-barrel_TonB"/>
</dbReference>
<proteinExistence type="inferred from homology"/>
<evidence type="ECO:0000256" key="7">
    <source>
        <dbReference type="ARBA" id="ARBA00022729"/>
    </source>
</evidence>
<evidence type="ECO:0000259" key="18">
    <source>
        <dbReference type="Pfam" id="PF07715"/>
    </source>
</evidence>
<name>A0ABT1XAQ0_9PROT</name>
<dbReference type="Gene3D" id="2.170.130.10">
    <property type="entry name" value="TonB-dependent receptor, plug domain"/>
    <property type="match status" value="1"/>
</dbReference>
<dbReference type="Pfam" id="PF07715">
    <property type="entry name" value="Plug"/>
    <property type="match status" value="1"/>
</dbReference>
<dbReference type="EMBL" id="JANJOU010000030">
    <property type="protein sequence ID" value="MCR0985180.1"/>
    <property type="molecule type" value="Genomic_DNA"/>
</dbReference>
<comment type="caution">
    <text evidence="19">The sequence shown here is derived from an EMBL/GenBank/DDBJ whole genome shotgun (WGS) entry which is preliminary data.</text>
</comment>
<evidence type="ECO:0000256" key="1">
    <source>
        <dbReference type="ARBA" id="ARBA00004571"/>
    </source>
</evidence>
<dbReference type="InterPro" id="IPR039426">
    <property type="entry name" value="TonB-dep_rcpt-like"/>
</dbReference>
<accession>A0ABT1XAQ0</accession>
<dbReference type="InterPro" id="IPR037066">
    <property type="entry name" value="Plug_dom_sf"/>
</dbReference>
<keyword evidence="12 19" id="KW-0675">Receptor</keyword>
<evidence type="ECO:0000313" key="20">
    <source>
        <dbReference type="Proteomes" id="UP001524642"/>
    </source>
</evidence>
<keyword evidence="3 14" id="KW-0813">Transport</keyword>
<comment type="subcellular location">
    <subcellularLocation>
        <location evidence="1 14">Cell outer membrane</location>
        <topology evidence="1 14">Multi-pass membrane protein</topology>
    </subcellularLocation>
</comment>
<keyword evidence="10 15" id="KW-0798">TonB box</keyword>
<evidence type="ECO:0000256" key="11">
    <source>
        <dbReference type="ARBA" id="ARBA00023136"/>
    </source>
</evidence>
<keyword evidence="8" id="KW-0408">Iron</keyword>
<evidence type="ECO:0000256" key="9">
    <source>
        <dbReference type="ARBA" id="ARBA00023065"/>
    </source>
</evidence>
<dbReference type="Pfam" id="PF00593">
    <property type="entry name" value="TonB_dep_Rec_b-barrel"/>
    <property type="match status" value="1"/>
</dbReference>
<feature type="chain" id="PRO_5045208716" evidence="16">
    <location>
        <begin position="32"/>
        <end position="761"/>
    </location>
</feature>
<keyword evidence="9" id="KW-0406">Ion transport</keyword>
<evidence type="ECO:0000259" key="17">
    <source>
        <dbReference type="Pfam" id="PF00593"/>
    </source>
</evidence>
<organism evidence="19 20">
    <name type="scientific">Roseomonas populi</name>
    <dbReference type="NCBI Taxonomy" id="3121582"/>
    <lineage>
        <taxon>Bacteria</taxon>
        <taxon>Pseudomonadati</taxon>
        <taxon>Pseudomonadota</taxon>
        <taxon>Alphaproteobacteria</taxon>
        <taxon>Acetobacterales</taxon>
        <taxon>Roseomonadaceae</taxon>
        <taxon>Roseomonas</taxon>
    </lineage>
</organism>
<evidence type="ECO:0000256" key="16">
    <source>
        <dbReference type="SAM" id="SignalP"/>
    </source>
</evidence>
<evidence type="ECO:0000256" key="12">
    <source>
        <dbReference type="ARBA" id="ARBA00023170"/>
    </source>
</evidence>
<feature type="signal peptide" evidence="16">
    <location>
        <begin position="1"/>
        <end position="31"/>
    </location>
</feature>
<evidence type="ECO:0000256" key="15">
    <source>
        <dbReference type="RuleBase" id="RU003357"/>
    </source>
</evidence>
<gene>
    <name evidence="19" type="ORF">NRP21_24305</name>
</gene>
<reference evidence="19 20" key="1">
    <citation type="submission" date="2022-06" db="EMBL/GenBank/DDBJ databases">
        <title>Roseomonas CN29.</title>
        <authorList>
            <person name="Cheng Y."/>
            <person name="He X."/>
        </authorList>
    </citation>
    <scope>NUCLEOTIDE SEQUENCE [LARGE SCALE GENOMIC DNA]</scope>
    <source>
        <strain evidence="19 20">CN29</strain>
    </source>
</reference>
<dbReference type="PANTHER" id="PTHR32552">
    <property type="entry name" value="FERRICHROME IRON RECEPTOR-RELATED"/>
    <property type="match status" value="1"/>
</dbReference>
<keyword evidence="7 16" id="KW-0732">Signal</keyword>
<evidence type="ECO:0000256" key="14">
    <source>
        <dbReference type="PROSITE-ProRule" id="PRU01360"/>
    </source>
</evidence>
<keyword evidence="11 14" id="KW-0472">Membrane</keyword>
<keyword evidence="4 14" id="KW-1134">Transmembrane beta strand</keyword>
<feature type="domain" description="TonB-dependent receptor-like beta-barrel" evidence="17">
    <location>
        <begin position="258"/>
        <end position="730"/>
    </location>
</feature>
<dbReference type="PANTHER" id="PTHR32552:SF68">
    <property type="entry name" value="FERRICHROME OUTER MEMBRANE TRANSPORTER_PHAGE RECEPTOR"/>
    <property type="match status" value="1"/>
</dbReference>
<dbReference type="PROSITE" id="PS52016">
    <property type="entry name" value="TONB_DEPENDENT_REC_3"/>
    <property type="match status" value="1"/>
</dbReference>
<feature type="domain" description="TonB-dependent receptor plug" evidence="18">
    <location>
        <begin position="84"/>
        <end position="184"/>
    </location>
</feature>
<evidence type="ECO:0000313" key="19">
    <source>
        <dbReference type="EMBL" id="MCR0985180.1"/>
    </source>
</evidence>
<evidence type="ECO:0000256" key="5">
    <source>
        <dbReference type="ARBA" id="ARBA00022496"/>
    </source>
</evidence>
<dbReference type="Proteomes" id="UP001524642">
    <property type="component" value="Unassembled WGS sequence"/>
</dbReference>
<evidence type="ECO:0000256" key="10">
    <source>
        <dbReference type="ARBA" id="ARBA00023077"/>
    </source>
</evidence>
<keyword evidence="6 14" id="KW-0812">Transmembrane</keyword>
<sequence length="761" mass="83612">MNVCVTGTSAKRRRYLMVGVVASVLPSTILAQEAQAPGAGEAAPAGAVQIPEVRIQSGIERGTSPVDGFVAGVSATGTKTDTPLIETPQSISVVTADEIEARDARTVTQALRYTAGTVTDIRGSTAVRLDALYFRGYTPASYLDGLRVAGGRDANPSTDAYRIERLEVLRGPASVLYGSSPPGGLFNIVTKRPTDERIREVLLEAGTRDRYRAAFDLSGRLDADGKWLGRVVGSYSEGDGELDRTRERRYFISPTLTWRPDTDTTVTVFGHYQHDPEGGSYGSVPAYGSVLPNPNGRIRQRFYDGDPDFEKSNREHYYIGYQAEHRATEWLTLRQNARYLHTQGQYRSIYNAGVTPDYRQMVRSAFGTDVDIDVFTIDNQAQGRFRTGPFEHLTLAGLDYFRVLTDTYQASALSTTALGQRLPRLDLFNPNYDNQGSFFPPFSSYSSQRQNQMGVYLQDQIKYDRLTLLLGGRLDWSDTTTENKNLTTQTLASRTRSTASAATGRAGAVYRFDNGIAPYASYSESFEPQAGTDRLGSPFRPTTGRQYEVGIRYQPTGTNLLLSAAAFDLLRENVLTTDPVNPGFSVQQGETRSRGLEFEAKATLMAGLSFTANYSYTDVEFSKTRNTTVIDLGFFPTRTGGTVALQGKTPWGVPTHLASGWVDYTFQEGNRLAGLGVGGGVRYIGSSWGDDANTFKVPDATLLDLSVRYDLGQLTRTFQGATASVNISNLADTRYVSSCFSYSSCWYGTGRVVLGNIRYRF</sequence>
<dbReference type="CDD" id="cd01347">
    <property type="entry name" value="ligand_gated_channel"/>
    <property type="match status" value="1"/>
</dbReference>
<comment type="similarity">
    <text evidence="2 14 15">Belongs to the TonB-dependent receptor family.</text>
</comment>
<evidence type="ECO:0000256" key="3">
    <source>
        <dbReference type="ARBA" id="ARBA00022448"/>
    </source>
</evidence>
<evidence type="ECO:0000256" key="2">
    <source>
        <dbReference type="ARBA" id="ARBA00009810"/>
    </source>
</evidence>
<keyword evidence="13 14" id="KW-0998">Cell outer membrane</keyword>
<dbReference type="InterPro" id="IPR036942">
    <property type="entry name" value="Beta-barrel_TonB_sf"/>
</dbReference>
<dbReference type="SUPFAM" id="SSF56935">
    <property type="entry name" value="Porins"/>
    <property type="match status" value="1"/>
</dbReference>
<dbReference type="NCBIfam" id="TIGR01783">
    <property type="entry name" value="TonB-siderophor"/>
    <property type="match status" value="1"/>
</dbReference>
<evidence type="ECO:0000256" key="13">
    <source>
        <dbReference type="ARBA" id="ARBA00023237"/>
    </source>
</evidence>
<dbReference type="RefSeq" id="WP_257718832.1">
    <property type="nucleotide sequence ID" value="NZ_JANJOU010000030.1"/>
</dbReference>
<evidence type="ECO:0000256" key="6">
    <source>
        <dbReference type="ARBA" id="ARBA00022692"/>
    </source>
</evidence>
<evidence type="ECO:0000256" key="4">
    <source>
        <dbReference type="ARBA" id="ARBA00022452"/>
    </source>
</evidence>